<feature type="compositionally biased region" description="Low complexity" evidence="2">
    <location>
        <begin position="72"/>
        <end position="89"/>
    </location>
</feature>
<evidence type="ECO:0000256" key="1">
    <source>
        <dbReference type="SAM" id="Coils"/>
    </source>
</evidence>
<feature type="compositionally biased region" description="Polar residues" evidence="2">
    <location>
        <begin position="457"/>
        <end position="477"/>
    </location>
</feature>
<feature type="region of interest" description="Disordered" evidence="2">
    <location>
        <begin position="1016"/>
        <end position="1058"/>
    </location>
</feature>
<reference evidence="3 4" key="1">
    <citation type="journal article" date="2013" name="BMC Genomics">
        <title>The genome and transcriptome of the pine saprophyte Ophiostoma piceae, and a comparison with the bark beetle-associated pine pathogen Grosmannia clavigera.</title>
        <authorList>
            <person name="Haridas S."/>
            <person name="Wang Y."/>
            <person name="Lim L."/>
            <person name="Massoumi Alamouti S."/>
            <person name="Jackman S."/>
            <person name="Docking R."/>
            <person name="Robertson G."/>
            <person name="Birol I."/>
            <person name="Bohlmann J."/>
            <person name="Breuil C."/>
        </authorList>
    </citation>
    <scope>NUCLEOTIDE SEQUENCE [LARGE SCALE GENOMIC DNA]</scope>
    <source>
        <strain evidence="3 4">UAMH 11346</strain>
    </source>
</reference>
<feature type="compositionally biased region" description="Acidic residues" evidence="2">
    <location>
        <begin position="673"/>
        <end position="690"/>
    </location>
</feature>
<dbReference type="VEuPathDB" id="FungiDB:F503_07155"/>
<feature type="compositionally biased region" description="Polar residues" evidence="2">
    <location>
        <begin position="1429"/>
        <end position="1443"/>
    </location>
</feature>
<feature type="compositionally biased region" description="Polar residues" evidence="2">
    <location>
        <begin position="135"/>
        <end position="160"/>
    </location>
</feature>
<feature type="region of interest" description="Disordered" evidence="2">
    <location>
        <begin position="1508"/>
        <end position="1558"/>
    </location>
</feature>
<evidence type="ECO:0000313" key="3">
    <source>
        <dbReference type="EMBL" id="EPE09379.1"/>
    </source>
</evidence>
<protein>
    <submittedName>
        <fullName evidence="3">Uncharacterized protein</fullName>
    </submittedName>
</protein>
<feature type="compositionally biased region" description="Low complexity" evidence="2">
    <location>
        <begin position="1523"/>
        <end position="1532"/>
    </location>
</feature>
<feature type="compositionally biased region" description="Polar residues" evidence="2">
    <location>
        <begin position="264"/>
        <end position="276"/>
    </location>
</feature>
<feature type="coiled-coil region" evidence="1">
    <location>
        <begin position="1566"/>
        <end position="1593"/>
    </location>
</feature>
<feature type="region of interest" description="Disordered" evidence="2">
    <location>
        <begin position="638"/>
        <end position="690"/>
    </location>
</feature>
<feature type="region of interest" description="Disordered" evidence="2">
    <location>
        <begin position="418"/>
        <end position="501"/>
    </location>
</feature>
<gene>
    <name evidence="3" type="ORF">F503_07155</name>
</gene>
<feature type="region of interest" description="Disordered" evidence="2">
    <location>
        <begin position="569"/>
        <end position="624"/>
    </location>
</feature>
<proteinExistence type="predicted"/>
<feature type="compositionally biased region" description="Low complexity" evidence="2">
    <location>
        <begin position="116"/>
        <end position="129"/>
    </location>
</feature>
<accession>S3C758</accession>
<feature type="region of interest" description="Disordered" evidence="2">
    <location>
        <begin position="1600"/>
        <end position="1632"/>
    </location>
</feature>
<feature type="compositionally biased region" description="Low complexity" evidence="2">
    <location>
        <begin position="181"/>
        <end position="222"/>
    </location>
</feature>
<feature type="region of interest" description="Disordered" evidence="2">
    <location>
        <begin position="532"/>
        <end position="557"/>
    </location>
</feature>
<feature type="region of interest" description="Disordered" evidence="2">
    <location>
        <begin position="1"/>
        <end position="94"/>
    </location>
</feature>
<evidence type="ECO:0000313" key="4">
    <source>
        <dbReference type="Proteomes" id="UP000016923"/>
    </source>
</evidence>
<feature type="region of interest" description="Disordered" evidence="2">
    <location>
        <begin position="106"/>
        <end position="283"/>
    </location>
</feature>
<feature type="compositionally biased region" description="Polar residues" evidence="2">
    <location>
        <begin position="569"/>
        <end position="616"/>
    </location>
</feature>
<organism evidence="3 4">
    <name type="scientific">Ophiostoma piceae (strain UAMH 11346)</name>
    <name type="common">Sap stain fungus</name>
    <dbReference type="NCBI Taxonomy" id="1262450"/>
    <lineage>
        <taxon>Eukaryota</taxon>
        <taxon>Fungi</taxon>
        <taxon>Dikarya</taxon>
        <taxon>Ascomycota</taxon>
        <taxon>Pezizomycotina</taxon>
        <taxon>Sordariomycetes</taxon>
        <taxon>Sordariomycetidae</taxon>
        <taxon>Ophiostomatales</taxon>
        <taxon>Ophiostomataceae</taxon>
        <taxon>Ophiostoma</taxon>
    </lineage>
</organism>
<sequence length="1675" mass="176601">MFSRFHHRRGPSTSTPTSPVPPAIDGSTAWEPAALHEKHASVAQRPVSSSSNTSNLPPAATSSTAPRETVVSTASTAAPPSSLPHSLPPISRMSVMTVPSDVKYDLAKGNSKATDSSQSRSSYSAPSSSLDTRRPSSQQPARMTSPQQTHDSPQAHSNEPTFIGGLALANLRRSGTQDLSAAAAAAAATAATAAKRPTSLTYPASATSPTPAATASPSTYSTSERRMSRQKPPPPPINTSLTPRQHLSPAVGGGQGKDGRPGSRSASSFVTPTDLQSSAAAAAAASAVNAANDMYHNNSNAAAAASHVNSSAATAAVAANARTKKSRPFLKNPVSSLLGRRKTTASTPDMASLAGFSNDSDVPVYAPIRGTRVHDFSAPRQPRIVTNEPPASASASTAAVAAAAAVANSTGFIKATASTRQPVVPSPNPSLRPRSSDTADGTSRKPQVGPSDDGSAALSQAVQQTTSSPYPASTDPSVTPDDAQSYVAPFPKPSTADLRGTPMRTLSQGALQTLQENDTISFDETPLAERCSTDGLPRPIDTVSEGPEQGAVPDQEHISVRALSTRSRVASADVSSILKSSPSTATTRSRNVSISEVSPNSNAGGQSYTSATTPGSAVSALPKHMKSTSSRFSFMMGSSEEKVLEERHRQKQAEMKATGADARDTRDSRYYDSDEEDFDYDAMMDDDDGFEERIPGVNADFEEDDYHLYGDDDTPHVGLGDQDFLNQAPNAAVEATGAPMDDDDDAYKSEYEDAVADPIPEAKPAVQVKVEIEDDDPDGLDPNNDQENFAGFVFQRSNPASSLVSPTSAGILATPRDATGRVIGFAMTKDTTPDLNPPSAKSLSPMNPNLLNAAMESHRSSLSLAENADVGGLGIQHMLIQGAPGNEAYDDYSATENLDDYEAESDYDEPTVTLQHVQDPFQQYAEQLAELDQPVPIPAQQLEPRRDDLYFDQGLADELDFGAPDNSAPFDENLFDLPDTDQYGRPLPGVFAAAQAAQAAQRNAMAAAVEAAASGVKRESEAPSSGLSDQSQLAEESTAHTSTSISQFAQARKPEDSLTSLRRQLPPILTDAERVVAYQAALSEAAFKAAAQGKFRRDSESAASDYLSGRASPPPTGSPPVNEQNILLETAVGLGLSFGAGESAIEASTSPMAPVAASGIPDASSADTASQSHLAYAFTSQRDLDYQQNFEEDDYLEDMDDYDFDDAIIAEANAEALANDMDGFYGQEFNFYSAPTNQGPTAKETIQYAHGGYFIPEGIGRSISGRVVSREPILTPITERSEYSNRNSVMSLAVPPYGSSSELRSPGLAQLALLADDNDMSLSALLRLRTKTFGGAGSQASSREGSPMLIPPGGMSIPGSAPASASVSALGFDRDRGDRENASSPYDQRLTPAQLQLLQKQYPLPPSHYHTHHRMNSGASQLSRGAGSSDYNNSEGGSDCGSPTLTNLQAINNISGTIPPVPPIPQSLPISPIPAGMVNSVTSSCTPVLEEEGESAVVNILGGALSREPTSATSDLLPVTAPSGRSSASGSGLWMRSPVTGSLNAKHHRQNSSSSEQQIHDLQFQLQLEQREKELMHQKILALEQKNENLEQTILAASPMNSQSPTNSMPPPPIPPISTSRGTSKGHRHKGSAESVSYVMAGPDDAGQSQWVVEHRRTGETGQVEILKREYVDYI</sequence>
<feature type="compositionally biased region" description="Low complexity" evidence="2">
    <location>
        <begin position="1347"/>
        <end position="1371"/>
    </location>
</feature>
<dbReference type="OrthoDB" id="5408302at2759"/>
<feature type="compositionally biased region" description="Basic residues" evidence="2">
    <location>
        <begin position="1"/>
        <end position="10"/>
    </location>
</feature>
<dbReference type="Proteomes" id="UP000016923">
    <property type="component" value="Unassembled WGS sequence"/>
</dbReference>
<dbReference type="EMBL" id="KE148147">
    <property type="protein sequence ID" value="EPE09379.1"/>
    <property type="molecule type" value="Genomic_DNA"/>
</dbReference>
<evidence type="ECO:0000256" key="2">
    <source>
        <dbReference type="SAM" id="MobiDB-lite"/>
    </source>
</evidence>
<keyword evidence="4" id="KW-1185">Reference proteome</keyword>
<name>S3C758_OPHP1</name>
<feature type="region of interest" description="Disordered" evidence="2">
    <location>
        <begin position="1101"/>
        <end position="1123"/>
    </location>
</feature>
<feature type="compositionally biased region" description="Basic and acidic residues" evidence="2">
    <location>
        <begin position="661"/>
        <end position="672"/>
    </location>
</feature>
<dbReference type="STRING" id="1262450.S3C758"/>
<dbReference type="eggNOG" id="ENOG502S9TA">
    <property type="taxonomic scope" value="Eukaryota"/>
</dbReference>
<feature type="compositionally biased region" description="Basic and acidic residues" evidence="2">
    <location>
        <begin position="639"/>
        <end position="654"/>
    </location>
</feature>
<feature type="region of interest" description="Disordered" evidence="2">
    <location>
        <begin position="1334"/>
        <end position="1390"/>
    </location>
</feature>
<keyword evidence="1" id="KW-0175">Coiled coil</keyword>
<feature type="compositionally biased region" description="Polar residues" evidence="2">
    <location>
        <begin position="46"/>
        <end position="66"/>
    </location>
</feature>
<feature type="region of interest" description="Disordered" evidence="2">
    <location>
        <begin position="1404"/>
        <end position="1443"/>
    </location>
</feature>
<feature type="compositionally biased region" description="Basic and acidic residues" evidence="2">
    <location>
        <begin position="1372"/>
        <end position="1381"/>
    </location>
</feature>
<feature type="compositionally biased region" description="Polar residues" evidence="2">
    <location>
        <begin position="1022"/>
        <end position="1049"/>
    </location>
</feature>
<dbReference type="HOGENOM" id="CLU_003071_0_0_1"/>